<dbReference type="PANTHER" id="PTHR42928">
    <property type="entry name" value="TRICARBOXYLATE-BINDING PROTEIN"/>
    <property type="match status" value="1"/>
</dbReference>
<evidence type="ECO:0000313" key="3">
    <source>
        <dbReference type="EMBL" id="QJR16665.1"/>
    </source>
</evidence>
<evidence type="ECO:0000313" key="4">
    <source>
        <dbReference type="Proteomes" id="UP000503096"/>
    </source>
</evidence>
<dbReference type="KEGG" id="upl:DSM104440_03501"/>
<feature type="chain" id="PRO_5026977811" description="Tripartite-type tricarboxylate transporter, receptor component TctC" evidence="2">
    <location>
        <begin position="20"/>
        <end position="319"/>
    </location>
</feature>
<dbReference type="CDD" id="cd13578">
    <property type="entry name" value="PBP2_Bug27"/>
    <property type="match status" value="1"/>
</dbReference>
<evidence type="ECO:0000256" key="1">
    <source>
        <dbReference type="ARBA" id="ARBA00006987"/>
    </source>
</evidence>
<feature type="signal peptide" evidence="2">
    <location>
        <begin position="1"/>
        <end position="19"/>
    </location>
</feature>
<dbReference type="InterPro" id="IPR042100">
    <property type="entry name" value="Bug_dom1"/>
</dbReference>
<comment type="similarity">
    <text evidence="1">Belongs to the UPF0065 (bug) family.</text>
</comment>
<protein>
    <recommendedName>
        <fullName evidence="5">Tripartite-type tricarboxylate transporter, receptor component TctC</fullName>
    </recommendedName>
</protein>
<dbReference type="Gene3D" id="3.40.190.10">
    <property type="entry name" value="Periplasmic binding protein-like II"/>
    <property type="match status" value="1"/>
</dbReference>
<keyword evidence="2" id="KW-0732">Signal</keyword>
<dbReference type="Pfam" id="PF03401">
    <property type="entry name" value="TctC"/>
    <property type="match status" value="1"/>
</dbReference>
<proteinExistence type="inferred from homology"/>
<evidence type="ECO:0000256" key="2">
    <source>
        <dbReference type="SAM" id="SignalP"/>
    </source>
</evidence>
<accession>A0A6M4HC80</accession>
<dbReference type="AlphaFoldDB" id="A0A6M4HC80"/>
<evidence type="ECO:0008006" key="5">
    <source>
        <dbReference type="Google" id="ProtNLM"/>
    </source>
</evidence>
<dbReference type="InParanoid" id="A0A6M4HC80"/>
<keyword evidence="4" id="KW-1185">Reference proteome</keyword>
<dbReference type="InterPro" id="IPR005064">
    <property type="entry name" value="BUG"/>
</dbReference>
<name>A0A6M4HC80_9PROT</name>
<organism evidence="3 4">
    <name type="scientific">Usitatibacter palustris</name>
    <dbReference type="NCBI Taxonomy" id="2732487"/>
    <lineage>
        <taxon>Bacteria</taxon>
        <taxon>Pseudomonadati</taxon>
        <taxon>Pseudomonadota</taxon>
        <taxon>Betaproteobacteria</taxon>
        <taxon>Nitrosomonadales</taxon>
        <taxon>Usitatibacteraceae</taxon>
        <taxon>Usitatibacter</taxon>
    </lineage>
</organism>
<sequence length="319" mass="33530">MKRFLLAIAAFAFAGAAFAQYPNKTIKIVVPYPPGGTSDILARALSVGLQATLGQTIIVENKPGATGNIGADLVAKSPPDGYTLLLADIGSLAIAPSVMKSLPFDPVKDFAPVIMVAYSPHLLVVHPSVAAKDTKEFIALAKAKPDSLNFAVSGIGGANHLAGIDFAQRLGIKWTYVPYKGGSQALTDMVGGQAQVMFNGMLATFPFVKDGKLKALAISSAKRFPAAPDIPTVAESANLAGFETGSFQGIVAPAGTPPDVVAKLHDTITKILATPEMKERLDKAGAEVRPQTPAQFGQFIVSERDRWAKVVKESGEKFE</sequence>
<dbReference type="Gene3D" id="3.40.190.150">
    <property type="entry name" value="Bordetella uptake gene, domain 1"/>
    <property type="match status" value="1"/>
</dbReference>
<dbReference type="PIRSF" id="PIRSF017082">
    <property type="entry name" value="YflP"/>
    <property type="match status" value="1"/>
</dbReference>
<reference evidence="3 4" key="1">
    <citation type="submission" date="2020-04" db="EMBL/GenBank/DDBJ databases">
        <title>Usitatibacter rugosus gen. nov., sp. nov. and Usitatibacter palustris sp. nov., novel members of Usitatibacteraceae fam. nov. within the order Nitrosomonadales isolated from soil.</title>
        <authorList>
            <person name="Huber K.J."/>
            <person name="Neumann-Schaal M."/>
            <person name="Geppert A."/>
            <person name="Luckner M."/>
            <person name="Wanner G."/>
            <person name="Overmann J."/>
        </authorList>
    </citation>
    <scope>NUCLEOTIDE SEQUENCE [LARGE SCALE GENOMIC DNA]</scope>
    <source>
        <strain evidence="3 4">Swamp67</strain>
    </source>
</reference>
<dbReference type="RefSeq" id="WP_171164970.1">
    <property type="nucleotide sequence ID" value="NZ_CP053073.1"/>
</dbReference>
<dbReference type="PANTHER" id="PTHR42928:SF5">
    <property type="entry name" value="BLR1237 PROTEIN"/>
    <property type="match status" value="1"/>
</dbReference>
<dbReference type="SUPFAM" id="SSF53850">
    <property type="entry name" value="Periplasmic binding protein-like II"/>
    <property type="match status" value="1"/>
</dbReference>
<dbReference type="Proteomes" id="UP000503096">
    <property type="component" value="Chromosome"/>
</dbReference>
<gene>
    <name evidence="3" type="ORF">DSM104440_03501</name>
</gene>
<dbReference type="EMBL" id="CP053073">
    <property type="protein sequence ID" value="QJR16665.1"/>
    <property type="molecule type" value="Genomic_DNA"/>
</dbReference>